<evidence type="ECO:0000256" key="2">
    <source>
        <dbReference type="ARBA" id="ARBA00022801"/>
    </source>
</evidence>
<sequence>MRYKTLCFGFFFIFLAYQTYIPIPENVEEPWKVRVIHAGMKISALMGTLLENMGLMKFEEFFAILMEAQNTKPVSDENITVIDTDFSDIPVRLYLPKRKSEKQRPAVIYIHGGAYILGSFKMLPYDSVNRWTSNKLDAVVMAPDYRLAPQHLFPAALEDCIFVIKFFLQDKVLAKYGVDPTRICISGDSSGGTLAATVTQLLQDDPDYKNKIKAQTLLYPALQALDTLMPSHREYKHGPFLTREVAIRLTCLYLSEDKELPKTILRNAHVPQESRHLFKFVNWSDFLPEKYKKNHVYTMPVLGNLNASHPGLVDSRASPLLVNDSQLQKLPLTYILTCEHDILRDDGLIYVTRLRKVGVPIIHDHVEDGVHGAISFATAPFYLNLGLRLIDKYIICLKENL</sequence>
<evidence type="ECO:0000256" key="6">
    <source>
        <dbReference type="SAM" id="SignalP"/>
    </source>
</evidence>
<dbReference type="Gene3D" id="3.40.50.1820">
    <property type="entry name" value="alpha/beta hydrolase"/>
    <property type="match status" value="1"/>
</dbReference>
<accession>A0A6P5PI33</accession>
<dbReference type="GO" id="GO:0016020">
    <property type="term" value="C:membrane"/>
    <property type="evidence" value="ECO:0007669"/>
    <property type="project" value="InterPro"/>
</dbReference>
<evidence type="ECO:0000259" key="7">
    <source>
        <dbReference type="Pfam" id="PF07859"/>
    </source>
</evidence>
<dbReference type="InterPro" id="IPR029058">
    <property type="entry name" value="AB_hydrolase_fold"/>
</dbReference>
<keyword evidence="2" id="KW-0378">Hydrolase</keyword>
<evidence type="ECO:0000256" key="3">
    <source>
        <dbReference type="ARBA" id="ARBA00023157"/>
    </source>
</evidence>
<evidence type="ECO:0000313" key="9">
    <source>
        <dbReference type="RefSeq" id="XP_021014812.1"/>
    </source>
</evidence>
<dbReference type="RefSeq" id="XP_021014812.1">
    <property type="nucleotide sequence ID" value="XM_021159153.1"/>
</dbReference>
<dbReference type="InterPro" id="IPR050300">
    <property type="entry name" value="GDXG_lipolytic_enzyme"/>
</dbReference>
<feature type="domain" description="Alpha/beta hydrolase fold-3" evidence="7">
    <location>
        <begin position="304"/>
        <end position="373"/>
    </location>
</feature>
<organism evidence="8 9">
    <name type="scientific">Mus caroli</name>
    <name type="common">Ryukyu mouse</name>
    <name type="synonym">Ricefield mouse</name>
    <dbReference type="NCBI Taxonomy" id="10089"/>
    <lineage>
        <taxon>Eukaryota</taxon>
        <taxon>Metazoa</taxon>
        <taxon>Chordata</taxon>
        <taxon>Craniata</taxon>
        <taxon>Vertebrata</taxon>
        <taxon>Euteleostomi</taxon>
        <taxon>Mammalia</taxon>
        <taxon>Eutheria</taxon>
        <taxon>Euarchontoglires</taxon>
        <taxon>Glires</taxon>
        <taxon>Rodentia</taxon>
        <taxon>Myomorpha</taxon>
        <taxon>Muroidea</taxon>
        <taxon>Muridae</taxon>
        <taxon>Murinae</taxon>
        <taxon>Mus</taxon>
        <taxon>Mus</taxon>
    </lineage>
</organism>
<dbReference type="AlphaFoldDB" id="A0A6P5PI33"/>
<dbReference type="SUPFAM" id="SSF53474">
    <property type="entry name" value="alpha/beta-Hydrolases"/>
    <property type="match status" value="1"/>
</dbReference>
<evidence type="ECO:0000313" key="8">
    <source>
        <dbReference type="Proteomes" id="UP000515126"/>
    </source>
</evidence>
<dbReference type="KEGG" id="mcal:110291974"/>
<dbReference type="PANTHER" id="PTHR48081">
    <property type="entry name" value="AB HYDROLASE SUPERFAMILY PROTEIN C4A8.06C"/>
    <property type="match status" value="1"/>
</dbReference>
<dbReference type="InterPro" id="IPR017157">
    <property type="entry name" value="Arylacetamide_deacetylase"/>
</dbReference>
<name>A0A6P5PI33_MUSCR</name>
<feature type="chain" id="PRO_5027550440" evidence="6">
    <location>
        <begin position="19"/>
        <end position="401"/>
    </location>
</feature>
<comment type="similarity">
    <text evidence="1">Belongs to the 'GDXG' lipolytic enzyme family.</text>
</comment>
<dbReference type="InterPro" id="IPR033140">
    <property type="entry name" value="Lipase_GDXG_put_SER_AS"/>
</dbReference>
<evidence type="ECO:0000256" key="5">
    <source>
        <dbReference type="PROSITE-ProRule" id="PRU10038"/>
    </source>
</evidence>
<protein>
    <submittedName>
        <fullName evidence="9">Arylacetamide deacetylase-like 2</fullName>
    </submittedName>
</protein>
<dbReference type="GO" id="GO:0052689">
    <property type="term" value="F:carboxylic ester hydrolase activity"/>
    <property type="evidence" value="ECO:0007669"/>
    <property type="project" value="InterPro"/>
</dbReference>
<keyword evidence="3" id="KW-1015">Disulfide bond</keyword>
<dbReference type="GeneID" id="110291974"/>
<dbReference type="Proteomes" id="UP000515126">
    <property type="component" value="Chromosome 3"/>
</dbReference>
<dbReference type="PIRSF" id="PIRSF037251">
    <property type="entry name" value="Arylacetamide_deacetylase"/>
    <property type="match status" value="1"/>
</dbReference>
<dbReference type="Pfam" id="PF07859">
    <property type="entry name" value="Abhydrolase_3"/>
    <property type="match status" value="2"/>
</dbReference>
<feature type="active site" evidence="4">
    <location>
        <position position="371"/>
    </location>
</feature>
<proteinExistence type="inferred from homology"/>
<evidence type="ECO:0000256" key="4">
    <source>
        <dbReference type="PIRSR" id="PIRSR037251-1"/>
    </source>
</evidence>
<feature type="active site" evidence="4 5">
    <location>
        <position position="189"/>
    </location>
</feature>
<dbReference type="InterPro" id="IPR013094">
    <property type="entry name" value="AB_hydrolase_3"/>
</dbReference>
<feature type="signal peptide" evidence="6">
    <location>
        <begin position="1"/>
        <end position="18"/>
    </location>
</feature>
<dbReference type="PANTHER" id="PTHR48081:SF28">
    <property type="entry name" value="ALPHA_BETA HYDROLASE FOLD-3 DOMAIN-CONTAINING PROTEIN"/>
    <property type="match status" value="1"/>
</dbReference>
<keyword evidence="6" id="KW-0732">Signal</keyword>
<feature type="domain" description="Alpha/beta hydrolase fold-3" evidence="7">
    <location>
        <begin position="107"/>
        <end position="258"/>
    </location>
</feature>
<gene>
    <name evidence="9" type="primary">LOC110291974</name>
</gene>
<keyword evidence="8" id="KW-1185">Reference proteome</keyword>
<dbReference type="PROSITE" id="PS01174">
    <property type="entry name" value="LIPASE_GDXG_SER"/>
    <property type="match status" value="1"/>
</dbReference>
<evidence type="ECO:0000256" key="1">
    <source>
        <dbReference type="ARBA" id="ARBA00010515"/>
    </source>
</evidence>
<feature type="active site" evidence="4">
    <location>
        <position position="341"/>
    </location>
</feature>
<reference evidence="9" key="1">
    <citation type="submission" date="2025-08" db="UniProtKB">
        <authorList>
            <consortium name="RefSeq"/>
        </authorList>
    </citation>
    <scope>IDENTIFICATION</scope>
</reference>